<dbReference type="CDD" id="cd00603">
    <property type="entry name" value="IPT_PCSR"/>
    <property type="match status" value="1"/>
</dbReference>
<dbReference type="PANTHER" id="PTHR22625">
    <property type="entry name" value="PLEXIN"/>
    <property type="match status" value="1"/>
</dbReference>
<dbReference type="GO" id="GO:0030334">
    <property type="term" value="P:regulation of cell migration"/>
    <property type="evidence" value="ECO:0007669"/>
    <property type="project" value="TreeGrafter"/>
</dbReference>
<accession>A0A1A6HUH7</accession>
<dbReference type="STRING" id="56216.A0A1A6HUH7"/>
<comment type="subcellular location">
    <subcellularLocation>
        <location evidence="1">Membrane</location>
        <topology evidence="1">Single-pass membrane protein</topology>
    </subcellularLocation>
</comment>
<dbReference type="Gene3D" id="2.60.40.10">
    <property type="entry name" value="Immunoglobulins"/>
    <property type="match status" value="2"/>
</dbReference>
<dbReference type="FunFam" id="2.60.40.10:FF:002708">
    <property type="entry name" value="Hepatocyte growth factor receptor"/>
    <property type="match status" value="1"/>
</dbReference>
<dbReference type="InterPro" id="IPR031148">
    <property type="entry name" value="Plexin"/>
</dbReference>
<dbReference type="Pfam" id="PF01833">
    <property type="entry name" value="TIG"/>
    <property type="match status" value="2"/>
</dbReference>
<dbReference type="InterPro" id="IPR001245">
    <property type="entry name" value="Ser-Thr/Tyr_kinase_cat_dom"/>
</dbReference>
<dbReference type="OrthoDB" id="9985181at2759"/>
<protein>
    <recommendedName>
        <fullName evidence="3">IPT/TIG domain-containing protein</fullName>
    </recommendedName>
</protein>
<keyword evidence="2" id="KW-0732">Signal</keyword>
<evidence type="ECO:0000313" key="5">
    <source>
        <dbReference type="Proteomes" id="UP000092124"/>
    </source>
</evidence>
<dbReference type="Pfam" id="PF07714">
    <property type="entry name" value="PK_Tyr_Ser-Thr"/>
    <property type="match status" value="1"/>
</dbReference>
<feature type="non-terminal residue" evidence="4">
    <location>
        <position position="306"/>
    </location>
</feature>
<keyword evidence="5" id="KW-1185">Reference proteome</keyword>
<feature type="non-terminal residue" evidence="4">
    <location>
        <position position="1"/>
    </location>
</feature>
<evidence type="ECO:0000313" key="4">
    <source>
        <dbReference type="EMBL" id="OBS81879.1"/>
    </source>
</evidence>
<dbReference type="EMBL" id="LZPO01008811">
    <property type="protein sequence ID" value="OBS81879.1"/>
    <property type="molecule type" value="Genomic_DNA"/>
</dbReference>
<dbReference type="SUPFAM" id="SSF56112">
    <property type="entry name" value="Protein kinase-like (PK-like)"/>
    <property type="match status" value="1"/>
</dbReference>
<evidence type="ECO:0000256" key="1">
    <source>
        <dbReference type="ARBA" id="ARBA00004167"/>
    </source>
</evidence>
<dbReference type="SMART" id="SM00429">
    <property type="entry name" value="IPT"/>
    <property type="match status" value="2"/>
</dbReference>
<dbReference type="GO" id="GO:0017154">
    <property type="term" value="F:semaphorin receptor activity"/>
    <property type="evidence" value="ECO:0007669"/>
    <property type="project" value="InterPro"/>
</dbReference>
<dbReference type="InterPro" id="IPR013783">
    <property type="entry name" value="Ig-like_fold"/>
</dbReference>
<dbReference type="SUPFAM" id="SSF81296">
    <property type="entry name" value="E set domains"/>
    <property type="match status" value="2"/>
</dbReference>
<evidence type="ECO:0000259" key="3">
    <source>
        <dbReference type="SMART" id="SM00429"/>
    </source>
</evidence>
<dbReference type="GO" id="GO:0004672">
    <property type="term" value="F:protein kinase activity"/>
    <property type="evidence" value="ECO:0007669"/>
    <property type="project" value="InterPro"/>
</dbReference>
<gene>
    <name evidence="4" type="ORF">A6R68_24131</name>
</gene>
<dbReference type="Gene3D" id="3.30.200.20">
    <property type="entry name" value="Phosphorylase Kinase, domain 1"/>
    <property type="match status" value="1"/>
</dbReference>
<comment type="caution">
    <text evidence="4">The sequence shown here is derived from an EMBL/GenBank/DDBJ whole genome shotgun (WGS) entry which is preliminary data.</text>
</comment>
<feature type="domain" description="IPT/TIG" evidence="3">
    <location>
        <begin position="139"/>
        <end position="234"/>
    </location>
</feature>
<dbReference type="InterPro" id="IPR011009">
    <property type="entry name" value="Kinase-like_dom_sf"/>
</dbReference>
<evidence type="ECO:0000256" key="2">
    <source>
        <dbReference type="ARBA" id="ARBA00022729"/>
    </source>
</evidence>
<dbReference type="GO" id="GO:0005886">
    <property type="term" value="C:plasma membrane"/>
    <property type="evidence" value="ECO:0007669"/>
    <property type="project" value="TreeGrafter"/>
</dbReference>
<dbReference type="PANTHER" id="PTHR22625:SF61">
    <property type="entry name" value="HEPATOCYTE GROWTH FACTOR RECEPTOR"/>
    <property type="match status" value="1"/>
</dbReference>
<dbReference type="AlphaFoldDB" id="A0A1A6HUH7"/>
<name>A0A1A6HUH7_NEOLE</name>
<organism evidence="4 5">
    <name type="scientific">Neotoma lepida</name>
    <name type="common">Desert woodrat</name>
    <dbReference type="NCBI Taxonomy" id="56216"/>
    <lineage>
        <taxon>Eukaryota</taxon>
        <taxon>Metazoa</taxon>
        <taxon>Chordata</taxon>
        <taxon>Craniata</taxon>
        <taxon>Vertebrata</taxon>
        <taxon>Euteleostomi</taxon>
        <taxon>Mammalia</taxon>
        <taxon>Eutheria</taxon>
        <taxon>Euarchontoglires</taxon>
        <taxon>Glires</taxon>
        <taxon>Rodentia</taxon>
        <taxon>Myomorpha</taxon>
        <taxon>Muroidea</taxon>
        <taxon>Cricetidae</taxon>
        <taxon>Neotominae</taxon>
        <taxon>Neotoma</taxon>
    </lineage>
</organism>
<proteinExistence type="predicted"/>
<dbReference type="InterPro" id="IPR002909">
    <property type="entry name" value="IPT_dom"/>
</dbReference>
<feature type="domain" description="IPT/TIG" evidence="3">
    <location>
        <begin position="38"/>
        <end position="137"/>
    </location>
</feature>
<sequence>IVLSRTVPFTPHVNFLLDSHPVSPEVIVEHPSNQNGYTLVVTGNKVFPTSAPLEGGTMLTICGWDFGFRKNNKFDLRKTKVLLGNESCTLALSESTTNTVSDSILECYTPAQTISAEFPVKLKIDLANRETSSFSYREDPVVYEIHPTKSFISGGSTITGIGKSLNSVSIPKLVINVHEVGMNYTVACEHRSNSEIICCTTPSLQQLDLRLPLKTKAFFLLDGVLSKHFDLIYVHNPVFKPFEKPVVISMGNENVLEIKGIIMKDFSHPNVLSLLGICLRSEGSPLVVLPYMKHGDLRNFIRNETH</sequence>
<reference evidence="4 5" key="1">
    <citation type="submission" date="2016-06" db="EMBL/GenBank/DDBJ databases">
        <title>The Draft Genome Sequence and Annotation of the Desert Woodrat Neotoma lepida.</title>
        <authorList>
            <person name="Campbell M."/>
            <person name="Oakeson K.F."/>
            <person name="Yandell M."/>
            <person name="Halpert J.R."/>
            <person name="Dearing D."/>
        </authorList>
    </citation>
    <scope>NUCLEOTIDE SEQUENCE [LARGE SCALE GENOMIC DNA]</scope>
    <source>
        <strain evidence="4">417</strain>
        <tissue evidence="4">Liver</tissue>
    </source>
</reference>
<dbReference type="Proteomes" id="UP000092124">
    <property type="component" value="Unassembled WGS sequence"/>
</dbReference>
<dbReference type="InterPro" id="IPR014756">
    <property type="entry name" value="Ig_E-set"/>
</dbReference>
<dbReference type="GO" id="GO:0002116">
    <property type="term" value="C:semaphorin receptor complex"/>
    <property type="evidence" value="ECO:0007669"/>
    <property type="project" value="TreeGrafter"/>
</dbReference>